<comment type="similarity">
    <text evidence="2">Belongs to the terpene cyclase/mutase family.</text>
</comment>
<dbReference type="UniPathway" id="UPA00337"/>
<protein>
    <submittedName>
        <fullName evidence="7">Squalene--hopene cyclase</fullName>
        <ecNumber evidence="7">4.2.1.129</ecNumber>
    </submittedName>
</protein>
<dbReference type="Pfam" id="PF13243">
    <property type="entry name" value="SQHop_cyclase_C"/>
    <property type="match status" value="1"/>
</dbReference>
<accession>A0A518G5Q0</accession>
<dbReference type="InterPro" id="IPR032696">
    <property type="entry name" value="SQ_cyclase_C"/>
</dbReference>
<dbReference type="InterPro" id="IPR032697">
    <property type="entry name" value="SQ_cyclase_N"/>
</dbReference>
<keyword evidence="7" id="KW-0456">Lyase</keyword>
<proteinExistence type="inferred from homology"/>
<dbReference type="Proteomes" id="UP000318017">
    <property type="component" value="Chromosome"/>
</dbReference>
<evidence type="ECO:0000259" key="6">
    <source>
        <dbReference type="Pfam" id="PF13249"/>
    </source>
</evidence>
<sequence>MHSNPEQFTEALVPDSPLRPSVSPASQSSHRNREQRAFTAEHADFLSRLTQAWETAYQHLHEQMVDNTHWTGELSTSALSTATAISALVQVHKHNATNDNDIAVAIQDGCQWLLEHQNADGGFGDTNRSHSNIATTLLVLAAWESADFAASHAEAAQHAWNYVEKQGKWDGLRARYGKDKTFVVPILSSCALAGLVPWKEVPSLPFEAAWLPQDWYRWARMPVVSYAVPALVAIGQAVFHHSPPKNPLLRMVRRKAISPTLQVLRRMQPASGGYLEAVPLTSFVLMNLAAIGQGNLPVCQECTRFILDSRLKDGSWPIDTNLATWITSLSVHALGRTGPVRVRLSEPSIGTSSPGTLAQTHTPENSVKNSVSSGLVRWLLSCQHKHRHPFTGANPGGWGWTNLSGAVPDADDTPAALLALRQLDLEDPRWFRLRSEIEIAVSSGLGWLLRLQNRDGGWPTFCRGWGQLPFDRSGTDLTAHALRAINAWLPDLDRLARAAGRTTVPTKPQLFNAQQRGLAYLQKNQQPDGCWQPLWFGNQDRPLEDNPVYGTGKVLLAYAALGLADSPQALQGIAFLQHAQNSDGGWGGGPSVQYRDSFSKPGEVGSGAGASVKPNTVPVQPRGNDHSPLTSSIEETAIALEGLSECCLGHNFGRNPLECEALVANGDPSPVPATIMRGLEYLMLRVGEGNLDRSWPIGFYFAKLWYHERLYPAVFSLSALGTAKRLLLPN</sequence>
<feature type="domain" description="Squalene cyclase C-terminal" evidence="5">
    <location>
        <begin position="391"/>
        <end position="590"/>
    </location>
</feature>
<dbReference type="SUPFAM" id="SSF48239">
    <property type="entry name" value="Terpenoid cyclases/Protein prenyltransferases"/>
    <property type="match status" value="2"/>
</dbReference>
<dbReference type="PANTHER" id="PTHR11764:SF20">
    <property type="entry name" value="LANOSTEROL SYNTHASE"/>
    <property type="match status" value="1"/>
</dbReference>
<dbReference type="AlphaFoldDB" id="A0A518G5Q0"/>
<evidence type="ECO:0000256" key="2">
    <source>
        <dbReference type="ARBA" id="ARBA00009755"/>
    </source>
</evidence>
<dbReference type="GO" id="GO:0005811">
    <property type="term" value="C:lipid droplet"/>
    <property type="evidence" value="ECO:0007669"/>
    <property type="project" value="InterPro"/>
</dbReference>
<name>A0A518G5Q0_9BACT</name>
<evidence type="ECO:0000256" key="3">
    <source>
        <dbReference type="ARBA" id="ARBA00022737"/>
    </source>
</evidence>
<evidence type="ECO:0000313" key="7">
    <source>
        <dbReference type="EMBL" id="QDV23894.1"/>
    </source>
</evidence>
<dbReference type="Pfam" id="PF13249">
    <property type="entry name" value="SQHop_cyclase_N"/>
    <property type="match status" value="1"/>
</dbReference>
<gene>
    <name evidence="7" type="primary">shc_1</name>
    <name evidence="7" type="ORF">Q31a_22040</name>
</gene>
<dbReference type="Gene3D" id="1.50.10.20">
    <property type="match status" value="2"/>
</dbReference>
<dbReference type="EMBL" id="CP036298">
    <property type="protein sequence ID" value="QDV23894.1"/>
    <property type="molecule type" value="Genomic_DNA"/>
</dbReference>
<evidence type="ECO:0000256" key="1">
    <source>
        <dbReference type="ARBA" id="ARBA00004999"/>
    </source>
</evidence>
<feature type="region of interest" description="Disordered" evidence="4">
    <location>
        <begin position="1"/>
        <end position="36"/>
    </location>
</feature>
<dbReference type="EC" id="4.2.1.129" evidence="7"/>
<feature type="domain" description="Squalene cyclase N-terminal" evidence="6">
    <location>
        <begin position="55"/>
        <end position="222"/>
    </location>
</feature>
<dbReference type="InterPro" id="IPR008930">
    <property type="entry name" value="Terpenoid_cyclase/PrenylTrfase"/>
</dbReference>
<reference evidence="7 8" key="1">
    <citation type="submission" date="2019-02" db="EMBL/GenBank/DDBJ databases">
        <title>Deep-cultivation of Planctomycetes and their phenomic and genomic characterization uncovers novel biology.</title>
        <authorList>
            <person name="Wiegand S."/>
            <person name="Jogler M."/>
            <person name="Boedeker C."/>
            <person name="Pinto D."/>
            <person name="Vollmers J."/>
            <person name="Rivas-Marin E."/>
            <person name="Kohn T."/>
            <person name="Peeters S.H."/>
            <person name="Heuer A."/>
            <person name="Rast P."/>
            <person name="Oberbeckmann S."/>
            <person name="Bunk B."/>
            <person name="Jeske O."/>
            <person name="Meyerdierks A."/>
            <person name="Storesund J.E."/>
            <person name="Kallscheuer N."/>
            <person name="Luecker S."/>
            <person name="Lage O.M."/>
            <person name="Pohl T."/>
            <person name="Merkel B.J."/>
            <person name="Hornburger P."/>
            <person name="Mueller R.-W."/>
            <person name="Bruemmer F."/>
            <person name="Labrenz M."/>
            <person name="Spormann A.M."/>
            <person name="Op den Camp H."/>
            <person name="Overmann J."/>
            <person name="Amann R."/>
            <person name="Jetten M.S.M."/>
            <person name="Mascher T."/>
            <person name="Medema M.H."/>
            <person name="Devos D.P."/>
            <person name="Kaster A.-K."/>
            <person name="Ovreas L."/>
            <person name="Rohde M."/>
            <person name="Galperin M.Y."/>
            <person name="Jogler C."/>
        </authorList>
    </citation>
    <scope>NUCLEOTIDE SEQUENCE [LARGE SCALE GENOMIC DNA]</scope>
    <source>
        <strain evidence="7 8">Q31a</strain>
    </source>
</reference>
<comment type="pathway">
    <text evidence="1">Secondary metabolite biosynthesis; hopanoid biosynthesis.</text>
</comment>
<feature type="compositionally biased region" description="Polar residues" evidence="4">
    <location>
        <begin position="348"/>
        <end position="368"/>
    </location>
</feature>
<evidence type="ECO:0000313" key="8">
    <source>
        <dbReference type="Proteomes" id="UP000318017"/>
    </source>
</evidence>
<dbReference type="GO" id="GO:0016104">
    <property type="term" value="P:triterpenoid biosynthetic process"/>
    <property type="evidence" value="ECO:0007669"/>
    <property type="project" value="InterPro"/>
</dbReference>
<dbReference type="KEGG" id="ahel:Q31a_22040"/>
<evidence type="ECO:0000256" key="4">
    <source>
        <dbReference type="SAM" id="MobiDB-lite"/>
    </source>
</evidence>
<dbReference type="GO" id="GO:0016866">
    <property type="term" value="F:intramolecular transferase activity"/>
    <property type="evidence" value="ECO:0007669"/>
    <property type="project" value="InterPro"/>
</dbReference>
<feature type="region of interest" description="Disordered" evidence="4">
    <location>
        <begin position="599"/>
        <end position="628"/>
    </location>
</feature>
<evidence type="ECO:0000259" key="5">
    <source>
        <dbReference type="Pfam" id="PF13243"/>
    </source>
</evidence>
<organism evidence="7 8">
    <name type="scientific">Aureliella helgolandensis</name>
    <dbReference type="NCBI Taxonomy" id="2527968"/>
    <lineage>
        <taxon>Bacteria</taxon>
        <taxon>Pseudomonadati</taxon>
        <taxon>Planctomycetota</taxon>
        <taxon>Planctomycetia</taxon>
        <taxon>Pirellulales</taxon>
        <taxon>Pirellulaceae</taxon>
        <taxon>Aureliella</taxon>
    </lineage>
</organism>
<keyword evidence="3" id="KW-0677">Repeat</keyword>
<dbReference type="RefSeq" id="WP_231691135.1">
    <property type="nucleotide sequence ID" value="NZ_CP036298.1"/>
</dbReference>
<feature type="region of interest" description="Disordered" evidence="4">
    <location>
        <begin position="345"/>
        <end position="368"/>
    </location>
</feature>
<dbReference type="GO" id="GO:0016829">
    <property type="term" value="F:lyase activity"/>
    <property type="evidence" value="ECO:0007669"/>
    <property type="project" value="UniProtKB-KW"/>
</dbReference>
<dbReference type="InterPro" id="IPR018333">
    <property type="entry name" value="Squalene_cyclase"/>
</dbReference>
<keyword evidence="8" id="KW-1185">Reference proteome</keyword>
<dbReference type="PANTHER" id="PTHR11764">
    <property type="entry name" value="TERPENE CYCLASE/MUTASE FAMILY MEMBER"/>
    <property type="match status" value="1"/>
</dbReference>